<dbReference type="EMBL" id="GEZM01076705">
    <property type="protein sequence ID" value="JAV63707.1"/>
    <property type="molecule type" value="Transcribed_RNA"/>
</dbReference>
<protein>
    <submittedName>
        <fullName evidence="2">Uncharacterized protein</fullName>
    </submittedName>
</protein>
<dbReference type="AlphaFoldDB" id="A0A1Y1KXT4"/>
<evidence type="ECO:0000313" key="4">
    <source>
        <dbReference type="Proteomes" id="UP000327044"/>
    </source>
</evidence>
<gene>
    <name evidence="3" type="ORF">PPYR_13732</name>
</gene>
<dbReference type="EMBL" id="VVIM01000009">
    <property type="protein sequence ID" value="KAB0794112.1"/>
    <property type="molecule type" value="Genomic_DNA"/>
</dbReference>
<organism evidence="2">
    <name type="scientific">Photinus pyralis</name>
    <name type="common">Common eastern firefly</name>
    <name type="synonym">Lampyris pyralis</name>
    <dbReference type="NCBI Taxonomy" id="7054"/>
    <lineage>
        <taxon>Eukaryota</taxon>
        <taxon>Metazoa</taxon>
        <taxon>Ecdysozoa</taxon>
        <taxon>Arthropoda</taxon>
        <taxon>Hexapoda</taxon>
        <taxon>Insecta</taxon>
        <taxon>Pterygota</taxon>
        <taxon>Neoptera</taxon>
        <taxon>Endopterygota</taxon>
        <taxon>Coleoptera</taxon>
        <taxon>Polyphaga</taxon>
        <taxon>Elateriformia</taxon>
        <taxon>Elateroidea</taxon>
        <taxon>Lampyridae</taxon>
        <taxon>Lampyrinae</taxon>
        <taxon>Photinus</taxon>
    </lineage>
</organism>
<keyword evidence="4" id="KW-1185">Reference proteome</keyword>
<dbReference type="Proteomes" id="UP000327044">
    <property type="component" value="Unassembled WGS sequence"/>
</dbReference>
<evidence type="ECO:0000256" key="1">
    <source>
        <dbReference type="SAM" id="SignalP"/>
    </source>
</evidence>
<accession>A0A1Y1KXT4</accession>
<keyword evidence="1" id="KW-0732">Signal</keyword>
<feature type="signal peptide" evidence="1">
    <location>
        <begin position="1"/>
        <end position="18"/>
    </location>
</feature>
<dbReference type="InParanoid" id="A0A1Y1KXT4"/>
<reference evidence="3" key="3">
    <citation type="submission" date="2019-08" db="EMBL/GenBank/DDBJ databases">
        <authorList>
            <consortium name="Photinus pyralis genome working group"/>
            <person name="Fallon T.R."/>
            <person name="Sander Lower S.E."/>
            <person name="Weng J.-K."/>
        </authorList>
    </citation>
    <scope>NUCLEOTIDE SEQUENCE</scope>
    <source>
        <strain evidence="3">1611_PpyrPB1</strain>
        <tissue evidence="3">Whole body</tissue>
    </source>
</reference>
<reference evidence="2" key="1">
    <citation type="journal article" date="2016" name="Sci. Rep.">
        <title>Molecular characterization of firefly nuptial gifts: a multi-omics approach sheds light on postcopulatory sexual selection.</title>
        <authorList>
            <person name="Al-Wathiqui N."/>
            <person name="Fallon T.R."/>
            <person name="South A."/>
            <person name="Weng J.K."/>
            <person name="Lewis S.M."/>
        </authorList>
    </citation>
    <scope>NUCLEOTIDE SEQUENCE</scope>
</reference>
<evidence type="ECO:0000313" key="3">
    <source>
        <dbReference type="EMBL" id="KAB0794112.1"/>
    </source>
</evidence>
<reference evidence="3 4" key="2">
    <citation type="journal article" date="2018" name="Elife">
        <title>Firefly genomes illuminate parallel origins of bioluminescence in beetles.</title>
        <authorList>
            <person name="Fallon T.R."/>
            <person name="Lower S.E."/>
            <person name="Chang C.H."/>
            <person name="Bessho-Uehara M."/>
            <person name="Martin G.J."/>
            <person name="Bewick A.J."/>
            <person name="Behringer M."/>
            <person name="Debat H.J."/>
            <person name="Wong I."/>
            <person name="Day J.C."/>
            <person name="Suvorov A."/>
            <person name="Silva C.J."/>
            <person name="Stanger-Hall K.F."/>
            <person name="Hall D.W."/>
            <person name="Schmitz R.J."/>
            <person name="Nelson D.R."/>
            <person name="Lewis S.M."/>
            <person name="Shigenobu S."/>
            <person name="Bybee S.M."/>
            <person name="Larracuente A.M."/>
            <person name="Oba Y."/>
            <person name="Weng J.K."/>
        </authorList>
    </citation>
    <scope>NUCLEOTIDE SEQUENCE [LARGE SCALE GENOMIC DNA]</scope>
    <source>
        <strain evidence="3">1611_PpyrPB1</strain>
        <tissue evidence="3">Whole body</tissue>
    </source>
</reference>
<name>A0A1Y1KXT4_PHOPY</name>
<proteinExistence type="predicted"/>
<feature type="chain" id="PRO_5036029793" evidence="1">
    <location>
        <begin position="19"/>
        <end position="206"/>
    </location>
</feature>
<sequence>MCVIPFVTIIMCASLAAGNSCERLLSLYESFECGPNDVIENVATSYYCATSPYKTEYAEKLCYFKGRFYRNGETLPRRYARTVFEDVCDYTCRISVELGLGPYFEYGNCDTNETIDVVEGECIHDALSNVDFFNYDWAPVFFTGDQCPFFWIADEPSDLTSDDCSEDSRTCCKYLNYTIKAGRKFRPTDLVECDCTCPPMTECIHI</sequence>
<evidence type="ECO:0000313" key="2">
    <source>
        <dbReference type="EMBL" id="JAV63707.1"/>
    </source>
</evidence>